<evidence type="ECO:0000256" key="3">
    <source>
        <dbReference type="ARBA" id="ARBA00022553"/>
    </source>
</evidence>
<proteinExistence type="predicted"/>
<name>A0A955LKX6_UNCKA</name>
<dbReference type="InterPro" id="IPR050736">
    <property type="entry name" value="Sensor_HK_Regulatory"/>
</dbReference>
<dbReference type="PRINTS" id="PR00344">
    <property type="entry name" value="BCTRLSENSOR"/>
</dbReference>
<keyword evidence="6" id="KW-0902">Two-component regulatory system</keyword>
<dbReference type="InterPro" id="IPR003594">
    <property type="entry name" value="HATPase_dom"/>
</dbReference>
<reference evidence="9" key="2">
    <citation type="journal article" date="2021" name="Microbiome">
        <title>Successional dynamics and alternative stable states in a saline activated sludge microbial community over 9 years.</title>
        <authorList>
            <person name="Wang Y."/>
            <person name="Ye J."/>
            <person name="Ju F."/>
            <person name="Liu L."/>
            <person name="Boyd J.A."/>
            <person name="Deng Y."/>
            <person name="Parks D.H."/>
            <person name="Jiang X."/>
            <person name="Yin X."/>
            <person name="Woodcroft B.J."/>
            <person name="Tyson G.W."/>
            <person name="Hugenholtz P."/>
            <person name="Polz M.F."/>
            <person name="Zhang T."/>
        </authorList>
    </citation>
    <scope>NUCLEOTIDE SEQUENCE</scope>
    <source>
        <strain evidence="9">HKST-UBA03</strain>
    </source>
</reference>
<reference evidence="9" key="1">
    <citation type="submission" date="2020-04" db="EMBL/GenBank/DDBJ databases">
        <authorList>
            <person name="Zhang T."/>
        </authorList>
    </citation>
    <scope>NUCLEOTIDE SEQUENCE</scope>
    <source>
        <strain evidence="9">HKST-UBA03</strain>
    </source>
</reference>
<dbReference type="PROSITE" id="PS50112">
    <property type="entry name" value="PAS"/>
    <property type="match status" value="1"/>
</dbReference>
<dbReference type="Gene3D" id="3.30.450.20">
    <property type="entry name" value="PAS domain"/>
    <property type="match status" value="1"/>
</dbReference>
<sequence>MNQEDNDTKQAGQTPQNITATAAGRLPVDHINIEEFKLLADNSFDSIAIAGVDGKIIYVNEAAVNTSGFKTSDLIGQDIFSFFGGALDQTLIDHLRDVVIEQKLAIHEEVNNYKSDGEIYLLDTRLLPILNQNNEIDLVMGFGKPVENADEIKENAANEFVSLTAHQLGTPLGITRWFLQSLLDGNDGDLNPQQASTAQSALDTIDDMVRLVKVLLNISRVESGRIAIHPVEVNIAEFVSSVLEEITVLAESKRIVVKLDVNGNVPKVSLDTELVFHVYMNLLTNAVKYTPPNGRVNIDIREQDGELLTSISDTGYGIPKDEQNMVFEKFYRGKNILKRDTEGSGLGLYLTKMIVERSGGRIWLESEEDKGTTFYFTLPLSGMKPKEGSVRISA</sequence>
<dbReference type="AlphaFoldDB" id="A0A955LKX6"/>
<dbReference type="InterPro" id="IPR004358">
    <property type="entry name" value="Sig_transdc_His_kin-like_C"/>
</dbReference>
<evidence type="ECO:0000256" key="4">
    <source>
        <dbReference type="ARBA" id="ARBA00022679"/>
    </source>
</evidence>
<dbReference type="Pfam" id="PF00512">
    <property type="entry name" value="HisKA"/>
    <property type="match status" value="1"/>
</dbReference>
<dbReference type="EC" id="2.7.13.3" evidence="2"/>
<evidence type="ECO:0000313" key="9">
    <source>
        <dbReference type="EMBL" id="MCA9392298.1"/>
    </source>
</evidence>
<dbReference type="NCBIfam" id="TIGR00229">
    <property type="entry name" value="sensory_box"/>
    <property type="match status" value="1"/>
</dbReference>
<dbReference type="Pfam" id="PF02518">
    <property type="entry name" value="HATPase_c"/>
    <property type="match status" value="1"/>
</dbReference>
<dbReference type="SUPFAM" id="SSF55785">
    <property type="entry name" value="PYP-like sensor domain (PAS domain)"/>
    <property type="match status" value="1"/>
</dbReference>
<dbReference type="GO" id="GO:0000155">
    <property type="term" value="F:phosphorelay sensor kinase activity"/>
    <property type="evidence" value="ECO:0007669"/>
    <property type="project" value="InterPro"/>
</dbReference>
<evidence type="ECO:0000256" key="2">
    <source>
        <dbReference type="ARBA" id="ARBA00012438"/>
    </source>
</evidence>
<dbReference type="SMART" id="SM00388">
    <property type="entry name" value="HisKA"/>
    <property type="match status" value="1"/>
</dbReference>
<dbReference type="SMART" id="SM00387">
    <property type="entry name" value="HATPase_c"/>
    <property type="match status" value="1"/>
</dbReference>
<dbReference type="Gene3D" id="3.30.565.10">
    <property type="entry name" value="Histidine kinase-like ATPase, C-terminal domain"/>
    <property type="match status" value="1"/>
</dbReference>
<dbReference type="PANTHER" id="PTHR43711:SF1">
    <property type="entry name" value="HISTIDINE KINASE 1"/>
    <property type="match status" value="1"/>
</dbReference>
<dbReference type="Proteomes" id="UP000751518">
    <property type="component" value="Unassembled WGS sequence"/>
</dbReference>
<dbReference type="InterPro" id="IPR003661">
    <property type="entry name" value="HisK_dim/P_dom"/>
</dbReference>
<dbReference type="InterPro" id="IPR036097">
    <property type="entry name" value="HisK_dim/P_sf"/>
</dbReference>
<accession>A0A955LKX6</accession>
<dbReference type="CDD" id="cd00082">
    <property type="entry name" value="HisKA"/>
    <property type="match status" value="1"/>
</dbReference>
<dbReference type="PROSITE" id="PS50109">
    <property type="entry name" value="HIS_KIN"/>
    <property type="match status" value="1"/>
</dbReference>
<dbReference type="CDD" id="cd00075">
    <property type="entry name" value="HATPase"/>
    <property type="match status" value="1"/>
</dbReference>
<feature type="domain" description="Histidine kinase" evidence="7">
    <location>
        <begin position="163"/>
        <end position="382"/>
    </location>
</feature>
<keyword evidence="3" id="KW-0597">Phosphoprotein</keyword>
<dbReference type="InterPro" id="IPR036890">
    <property type="entry name" value="HATPase_C_sf"/>
</dbReference>
<dbReference type="SUPFAM" id="SSF55874">
    <property type="entry name" value="ATPase domain of HSP90 chaperone/DNA topoisomerase II/histidine kinase"/>
    <property type="match status" value="1"/>
</dbReference>
<comment type="caution">
    <text evidence="9">The sequence shown here is derived from an EMBL/GenBank/DDBJ whole genome shotgun (WGS) entry which is preliminary data.</text>
</comment>
<comment type="catalytic activity">
    <reaction evidence="1">
        <text>ATP + protein L-histidine = ADP + protein N-phospho-L-histidine.</text>
        <dbReference type="EC" id="2.7.13.3"/>
    </reaction>
</comment>
<organism evidence="9 10">
    <name type="scientific">candidate division WWE3 bacterium</name>
    <dbReference type="NCBI Taxonomy" id="2053526"/>
    <lineage>
        <taxon>Bacteria</taxon>
        <taxon>Katanobacteria</taxon>
    </lineage>
</organism>
<protein>
    <recommendedName>
        <fullName evidence="2">histidine kinase</fullName>
        <ecNumber evidence="2">2.7.13.3</ecNumber>
    </recommendedName>
</protein>
<dbReference type="PANTHER" id="PTHR43711">
    <property type="entry name" value="TWO-COMPONENT HISTIDINE KINASE"/>
    <property type="match status" value="1"/>
</dbReference>
<dbReference type="InterPro" id="IPR000014">
    <property type="entry name" value="PAS"/>
</dbReference>
<dbReference type="SUPFAM" id="SSF47384">
    <property type="entry name" value="Homodimeric domain of signal transducing histidine kinase"/>
    <property type="match status" value="1"/>
</dbReference>
<dbReference type="InterPro" id="IPR035965">
    <property type="entry name" value="PAS-like_dom_sf"/>
</dbReference>
<evidence type="ECO:0000259" key="7">
    <source>
        <dbReference type="PROSITE" id="PS50109"/>
    </source>
</evidence>
<keyword evidence="4" id="KW-0808">Transferase</keyword>
<feature type="domain" description="PAS" evidence="8">
    <location>
        <begin position="32"/>
        <end position="102"/>
    </location>
</feature>
<dbReference type="InterPro" id="IPR005467">
    <property type="entry name" value="His_kinase_dom"/>
</dbReference>
<dbReference type="FunFam" id="3.30.565.10:FF:000006">
    <property type="entry name" value="Sensor histidine kinase WalK"/>
    <property type="match status" value="1"/>
</dbReference>
<dbReference type="SMART" id="SM00091">
    <property type="entry name" value="PAS"/>
    <property type="match status" value="1"/>
</dbReference>
<evidence type="ECO:0000259" key="8">
    <source>
        <dbReference type="PROSITE" id="PS50112"/>
    </source>
</evidence>
<dbReference type="CDD" id="cd00130">
    <property type="entry name" value="PAS"/>
    <property type="match status" value="1"/>
</dbReference>
<evidence type="ECO:0000313" key="10">
    <source>
        <dbReference type="Proteomes" id="UP000751518"/>
    </source>
</evidence>
<dbReference type="Pfam" id="PF13426">
    <property type="entry name" value="PAS_9"/>
    <property type="match status" value="1"/>
</dbReference>
<dbReference type="Gene3D" id="1.10.287.130">
    <property type="match status" value="1"/>
</dbReference>
<keyword evidence="5" id="KW-0418">Kinase</keyword>
<evidence type="ECO:0000256" key="5">
    <source>
        <dbReference type="ARBA" id="ARBA00022777"/>
    </source>
</evidence>
<gene>
    <name evidence="9" type="ORF">KC614_03790</name>
</gene>
<dbReference type="EMBL" id="JAGQKZ010000035">
    <property type="protein sequence ID" value="MCA9392298.1"/>
    <property type="molecule type" value="Genomic_DNA"/>
</dbReference>
<evidence type="ECO:0000256" key="1">
    <source>
        <dbReference type="ARBA" id="ARBA00000085"/>
    </source>
</evidence>
<evidence type="ECO:0000256" key="6">
    <source>
        <dbReference type="ARBA" id="ARBA00023012"/>
    </source>
</evidence>